<dbReference type="Pfam" id="PF10502">
    <property type="entry name" value="Peptidase_S26"/>
    <property type="match status" value="1"/>
</dbReference>
<dbReference type="GO" id="GO:0006465">
    <property type="term" value="P:signal peptide processing"/>
    <property type="evidence" value="ECO:0007669"/>
    <property type="project" value="InterPro"/>
</dbReference>
<evidence type="ECO:0000259" key="3">
    <source>
        <dbReference type="Pfam" id="PF00717"/>
    </source>
</evidence>
<keyword evidence="2" id="KW-0472">Membrane</keyword>
<evidence type="ECO:0000313" key="6">
    <source>
        <dbReference type="Proteomes" id="UP000021053"/>
    </source>
</evidence>
<dbReference type="Pfam" id="PF00717">
    <property type="entry name" value="Peptidase_S24"/>
    <property type="match status" value="1"/>
</dbReference>
<dbReference type="InterPro" id="IPR019533">
    <property type="entry name" value="Peptidase_S26"/>
</dbReference>
<dbReference type="SUPFAM" id="SSF51306">
    <property type="entry name" value="LexA/Signal peptidase"/>
    <property type="match status" value="1"/>
</dbReference>
<dbReference type="InterPro" id="IPR015927">
    <property type="entry name" value="Peptidase_S24_S26A/B/C"/>
</dbReference>
<comment type="subcellular location">
    <subcellularLocation>
        <location evidence="1">Endomembrane system</location>
    </subcellularLocation>
</comment>
<evidence type="ECO:0000256" key="2">
    <source>
        <dbReference type="SAM" id="Phobius"/>
    </source>
</evidence>
<evidence type="ECO:0000259" key="4">
    <source>
        <dbReference type="Pfam" id="PF10502"/>
    </source>
</evidence>
<accession>A0A011AKQ4</accession>
<name>A0A011AKQ4_9ACTN</name>
<evidence type="ECO:0000313" key="5">
    <source>
        <dbReference type="EMBL" id="EXG82556.1"/>
    </source>
</evidence>
<dbReference type="GO" id="GO:0004252">
    <property type="term" value="F:serine-type endopeptidase activity"/>
    <property type="evidence" value="ECO:0007669"/>
    <property type="project" value="InterPro"/>
</dbReference>
<feature type="transmembrane region" description="Helical" evidence="2">
    <location>
        <begin position="17"/>
        <end position="37"/>
    </location>
</feature>
<proteinExistence type="predicted"/>
<sequence>MREEVEPLWTTKSAVRAVLPTALAATLGVLVGGTLVARRRLLVIDVVGDSMSPVYDHGDRLLVRRTRRFRVGDVVIAHHQVGGRRTLPPGSLATSWLVKTLAALPGDAVPPSVAAAVGSDRLIVPPGSVVLLGAHPASADSRLWGLVPAEDLAGVVITRLGSAPSP</sequence>
<dbReference type="PATRIC" id="fig|927661.3.peg.3713"/>
<dbReference type="Proteomes" id="UP000021053">
    <property type="component" value="Unassembled WGS sequence"/>
</dbReference>
<feature type="domain" description="Peptidase S26" evidence="4">
    <location>
        <begin position="121"/>
        <end position="157"/>
    </location>
</feature>
<keyword evidence="2" id="KW-1133">Transmembrane helix</keyword>
<dbReference type="AlphaFoldDB" id="A0A011AKQ4"/>
<dbReference type="EMBL" id="JFBT01000001">
    <property type="protein sequence ID" value="EXG82556.1"/>
    <property type="molecule type" value="Genomic_DNA"/>
</dbReference>
<dbReference type="GO" id="GO:0012505">
    <property type="term" value="C:endomembrane system"/>
    <property type="evidence" value="ECO:0007669"/>
    <property type="project" value="UniProtKB-SubCell"/>
</dbReference>
<dbReference type="CDD" id="cd06462">
    <property type="entry name" value="Peptidase_S24_S26"/>
    <property type="match status" value="1"/>
</dbReference>
<evidence type="ECO:0000256" key="1">
    <source>
        <dbReference type="ARBA" id="ARBA00004308"/>
    </source>
</evidence>
<reference evidence="5 6" key="1">
    <citation type="submission" date="2013-07" db="EMBL/GenBank/DDBJ databases">
        <authorList>
            <consortium name="DOE Joint Genome Institute"/>
            <person name="Eisen J."/>
            <person name="Huntemann M."/>
            <person name="Han J."/>
            <person name="Chen A."/>
            <person name="Kyrpides N."/>
            <person name="Mavromatis K."/>
            <person name="Markowitz V."/>
            <person name="Palaniappan K."/>
            <person name="Ivanova N."/>
            <person name="Schaumberg A."/>
            <person name="Pati A."/>
            <person name="Liolios K."/>
            <person name="Nordberg H.P."/>
            <person name="Cantor M.N."/>
            <person name="Hua S.X."/>
            <person name="Woyke T."/>
        </authorList>
    </citation>
    <scope>NUCLEOTIDE SEQUENCE [LARGE SCALE GENOMIC DNA]</scope>
    <source>
        <strain evidence="5 6">DSM 44712</strain>
    </source>
</reference>
<feature type="domain" description="Peptidase S24/S26A/S26B/S26C" evidence="3">
    <location>
        <begin position="36"/>
        <end position="80"/>
    </location>
</feature>
<dbReference type="Gene3D" id="2.10.109.10">
    <property type="entry name" value="Umud Fragment, subunit A"/>
    <property type="match status" value="1"/>
</dbReference>
<gene>
    <name evidence="5" type="ORF">CryarDRAFT_3747</name>
</gene>
<organism evidence="5 6">
    <name type="scientific">Cryptosporangium arvum DSM 44712</name>
    <dbReference type="NCBI Taxonomy" id="927661"/>
    <lineage>
        <taxon>Bacteria</taxon>
        <taxon>Bacillati</taxon>
        <taxon>Actinomycetota</taxon>
        <taxon>Actinomycetes</taxon>
        <taxon>Cryptosporangiales</taxon>
        <taxon>Cryptosporangiaceae</taxon>
        <taxon>Cryptosporangium</taxon>
    </lineage>
</organism>
<protein>
    <submittedName>
        <fullName evidence="5">Putative transcriptional regulator</fullName>
    </submittedName>
</protein>
<dbReference type="InterPro" id="IPR036286">
    <property type="entry name" value="LexA/Signal_pep-like_sf"/>
</dbReference>
<comment type="caution">
    <text evidence="5">The sequence shown here is derived from an EMBL/GenBank/DDBJ whole genome shotgun (WGS) entry which is preliminary data.</text>
</comment>
<keyword evidence="2" id="KW-0812">Transmembrane</keyword>
<keyword evidence="6" id="KW-1185">Reference proteome</keyword>
<dbReference type="HOGENOM" id="CLU_028723_10_0_11"/>